<accession>A0A919JNQ6</accession>
<dbReference type="SUPFAM" id="SSF46955">
    <property type="entry name" value="Putative DNA-binding domain"/>
    <property type="match status" value="1"/>
</dbReference>
<comment type="caution">
    <text evidence="2">The sequence shown here is derived from an EMBL/GenBank/DDBJ whole genome shotgun (WGS) entry which is preliminary data.</text>
</comment>
<organism evidence="2 3">
    <name type="scientific">Actinoplanes nipponensis</name>
    <dbReference type="NCBI Taxonomy" id="135950"/>
    <lineage>
        <taxon>Bacteria</taxon>
        <taxon>Bacillati</taxon>
        <taxon>Actinomycetota</taxon>
        <taxon>Actinomycetes</taxon>
        <taxon>Micromonosporales</taxon>
        <taxon>Micromonosporaceae</taxon>
        <taxon>Actinoplanes</taxon>
    </lineage>
</organism>
<evidence type="ECO:0000259" key="1">
    <source>
        <dbReference type="Pfam" id="PF12728"/>
    </source>
</evidence>
<dbReference type="EMBL" id="BOMQ01000074">
    <property type="protein sequence ID" value="GIE52667.1"/>
    <property type="molecule type" value="Genomic_DNA"/>
</dbReference>
<proteinExistence type="predicted"/>
<feature type="domain" description="Helix-turn-helix" evidence="1">
    <location>
        <begin position="4"/>
        <end position="53"/>
    </location>
</feature>
<keyword evidence="3" id="KW-1185">Reference proteome</keyword>
<dbReference type="Pfam" id="PF12728">
    <property type="entry name" value="HTH_17"/>
    <property type="match status" value="1"/>
</dbReference>
<protein>
    <submittedName>
        <fullName evidence="2">Excisionase</fullName>
    </submittedName>
</protein>
<dbReference type="Proteomes" id="UP000647172">
    <property type="component" value="Unassembled WGS sequence"/>
</dbReference>
<dbReference type="AlphaFoldDB" id="A0A919JNQ6"/>
<sequence length="60" mass="6974">MNELLTVPEVLAELRVSRSTWFYWRQIGKGPRTIKLPNGELRIRRTALHEWLGELDGQAA</sequence>
<dbReference type="InterPro" id="IPR009061">
    <property type="entry name" value="DNA-bd_dom_put_sf"/>
</dbReference>
<reference evidence="2" key="1">
    <citation type="submission" date="2021-01" db="EMBL/GenBank/DDBJ databases">
        <title>Whole genome shotgun sequence of Actinoplanes nipponensis NBRC 14063.</title>
        <authorList>
            <person name="Komaki H."/>
            <person name="Tamura T."/>
        </authorList>
    </citation>
    <scope>NUCLEOTIDE SEQUENCE</scope>
    <source>
        <strain evidence="2">NBRC 14063</strain>
    </source>
</reference>
<evidence type="ECO:0000313" key="2">
    <source>
        <dbReference type="EMBL" id="GIE52667.1"/>
    </source>
</evidence>
<dbReference type="InterPro" id="IPR041657">
    <property type="entry name" value="HTH_17"/>
</dbReference>
<dbReference type="RefSeq" id="WP_203774286.1">
    <property type="nucleotide sequence ID" value="NZ_BAAAYJ010000006.1"/>
</dbReference>
<name>A0A919JNQ6_9ACTN</name>
<gene>
    <name evidence="2" type="ORF">Ani05nite_62010</name>
</gene>
<evidence type="ECO:0000313" key="3">
    <source>
        <dbReference type="Proteomes" id="UP000647172"/>
    </source>
</evidence>